<feature type="domain" description="Cyclin C-terminal" evidence="3">
    <location>
        <begin position="174"/>
        <end position="277"/>
    </location>
</feature>
<dbReference type="InterPro" id="IPR013763">
    <property type="entry name" value="Cyclin-like_dom"/>
</dbReference>
<evidence type="ECO:0000259" key="2">
    <source>
        <dbReference type="SMART" id="SM00385"/>
    </source>
</evidence>
<organism evidence="4 5">
    <name type="scientific">Capsicum annuum</name>
    <name type="common">Capsicum pepper</name>
    <dbReference type="NCBI Taxonomy" id="4072"/>
    <lineage>
        <taxon>Eukaryota</taxon>
        <taxon>Viridiplantae</taxon>
        <taxon>Streptophyta</taxon>
        <taxon>Embryophyta</taxon>
        <taxon>Tracheophyta</taxon>
        <taxon>Spermatophyta</taxon>
        <taxon>Magnoliopsida</taxon>
        <taxon>eudicotyledons</taxon>
        <taxon>Gunneridae</taxon>
        <taxon>Pentapetalae</taxon>
        <taxon>asterids</taxon>
        <taxon>lamiids</taxon>
        <taxon>Solanales</taxon>
        <taxon>Solanaceae</taxon>
        <taxon>Solanoideae</taxon>
        <taxon>Capsiceae</taxon>
        <taxon>Capsicum</taxon>
    </lineage>
</organism>
<comment type="caution">
    <text evidence="4">The sequence shown here is derived from an EMBL/GenBank/DDBJ whole genome shotgun (WGS) entry which is preliminary data.</text>
</comment>
<evidence type="ECO:0000313" key="4">
    <source>
        <dbReference type="EMBL" id="PHT94990.1"/>
    </source>
</evidence>
<reference evidence="4 5" key="1">
    <citation type="journal article" date="2014" name="Nat. Genet.">
        <title>Genome sequence of the hot pepper provides insights into the evolution of pungency in Capsicum species.</title>
        <authorList>
            <person name="Kim S."/>
            <person name="Park M."/>
            <person name="Yeom S.I."/>
            <person name="Kim Y.M."/>
            <person name="Lee J.M."/>
            <person name="Lee H.A."/>
            <person name="Seo E."/>
            <person name="Choi J."/>
            <person name="Cheong K."/>
            <person name="Kim K.T."/>
            <person name="Jung K."/>
            <person name="Lee G.W."/>
            <person name="Oh S.K."/>
            <person name="Bae C."/>
            <person name="Kim S.B."/>
            <person name="Lee H.Y."/>
            <person name="Kim S.Y."/>
            <person name="Kim M.S."/>
            <person name="Kang B.C."/>
            <person name="Jo Y.D."/>
            <person name="Yang H.B."/>
            <person name="Jeong H.J."/>
            <person name="Kang W.H."/>
            <person name="Kwon J.K."/>
            <person name="Shin C."/>
            <person name="Lim J.Y."/>
            <person name="Park J.H."/>
            <person name="Huh J.H."/>
            <person name="Kim J.S."/>
            <person name="Kim B.D."/>
            <person name="Cohen O."/>
            <person name="Paran I."/>
            <person name="Suh M.C."/>
            <person name="Lee S.B."/>
            <person name="Kim Y.K."/>
            <person name="Shin Y."/>
            <person name="Noh S.J."/>
            <person name="Park J."/>
            <person name="Seo Y.S."/>
            <person name="Kwon S.Y."/>
            <person name="Kim H.A."/>
            <person name="Park J.M."/>
            <person name="Kim H.J."/>
            <person name="Choi S.B."/>
            <person name="Bosland P.W."/>
            <person name="Reeves G."/>
            <person name="Jo S.H."/>
            <person name="Lee B.W."/>
            <person name="Cho H.T."/>
            <person name="Choi H.S."/>
            <person name="Lee M.S."/>
            <person name="Yu Y."/>
            <person name="Do Choi Y."/>
            <person name="Park B.S."/>
            <person name="van Deynze A."/>
            <person name="Ashrafi H."/>
            <person name="Hill T."/>
            <person name="Kim W.T."/>
            <person name="Pai H.S."/>
            <person name="Ahn H.K."/>
            <person name="Yeam I."/>
            <person name="Giovannoni J.J."/>
            <person name="Rose J.K."/>
            <person name="Sorensen I."/>
            <person name="Lee S.J."/>
            <person name="Kim R.W."/>
            <person name="Choi I.Y."/>
            <person name="Choi B.S."/>
            <person name="Lim J.S."/>
            <person name="Lee Y.H."/>
            <person name="Choi D."/>
        </authorList>
    </citation>
    <scope>NUCLEOTIDE SEQUENCE [LARGE SCALE GENOMIC DNA]</scope>
    <source>
        <strain evidence="5">cv. CM334</strain>
    </source>
</reference>
<dbReference type="EMBL" id="AYRZ02000001">
    <property type="protein sequence ID" value="PHT94990.1"/>
    <property type="molecule type" value="Genomic_DNA"/>
</dbReference>
<dbReference type="GO" id="GO:0005634">
    <property type="term" value="C:nucleus"/>
    <property type="evidence" value="ECO:0000318"/>
    <property type="project" value="GO_Central"/>
</dbReference>
<dbReference type="Proteomes" id="UP000222542">
    <property type="component" value="Unassembled WGS sequence"/>
</dbReference>
<dbReference type="STRING" id="4072.A0A2G3ALA1"/>
<dbReference type="GO" id="GO:0000307">
    <property type="term" value="C:cyclin-dependent protein kinase holoenzyme complex"/>
    <property type="evidence" value="ECO:0000318"/>
    <property type="project" value="GO_Central"/>
</dbReference>
<keyword evidence="5" id="KW-1185">Reference proteome</keyword>
<dbReference type="InterPro" id="IPR004367">
    <property type="entry name" value="Cyclin_C-dom"/>
</dbReference>
<dbReference type="Gramene" id="PHT94990">
    <property type="protein sequence ID" value="PHT94990"/>
    <property type="gene ID" value="T459_02872"/>
</dbReference>
<dbReference type="SMART" id="SM01332">
    <property type="entry name" value="Cyclin_C"/>
    <property type="match status" value="1"/>
</dbReference>
<sequence>MWLHKLRSVERITLDSYSPWVDYDDKATQTQVGIVASTVIDTTPFCIFTVDSILLHIELFRKAPSWEPGPSPETFPSPTPDASAPTANASSHTAPPISSPASDPEDGLAVDLENSTDKEIEMEDTEDWSVVDIDSSNKKNNLTVVEYIDNIYAYYKKVEEKLMVNALQFNMTVPTTYVFMRRFLKASQPNKKVKLVSFFLIDLYLVEYKTLRIPPSMLATAAVFTTSALSVCPGSGTQPARSIAATTRIRFLVGKLTSVHRKYNTSKYGNATRCELIFFVRILVIG</sequence>
<protein>
    <submittedName>
        <fullName evidence="4">Uncharacterized protein</fullName>
    </submittedName>
</protein>
<dbReference type="AlphaFoldDB" id="A0A2G3ALA1"/>
<proteinExistence type="predicted"/>
<evidence type="ECO:0000313" key="5">
    <source>
        <dbReference type="Proteomes" id="UP000222542"/>
    </source>
</evidence>
<feature type="domain" description="Cyclin-like" evidence="2">
    <location>
        <begin position="178"/>
        <end position="265"/>
    </location>
</feature>
<evidence type="ECO:0000256" key="1">
    <source>
        <dbReference type="SAM" id="MobiDB-lite"/>
    </source>
</evidence>
<name>A0A2G3ALA1_CAPAN</name>
<dbReference type="GO" id="GO:0016538">
    <property type="term" value="F:cyclin-dependent protein serine/threonine kinase regulator activity"/>
    <property type="evidence" value="ECO:0000318"/>
    <property type="project" value="GO_Central"/>
</dbReference>
<gene>
    <name evidence="4" type="ORF">T459_02872</name>
</gene>
<dbReference type="GO" id="GO:0000082">
    <property type="term" value="P:G1/S transition of mitotic cell cycle"/>
    <property type="evidence" value="ECO:0000318"/>
    <property type="project" value="GO_Central"/>
</dbReference>
<feature type="compositionally biased region" description="Low complexity" evidence="1">
    <location>
        <begin position="80"/>
        <end position="91"/>
    </location>
</feature>
<dbReference type="SUPFAM" id="SSF47954">
    <property type="entry name" value="Cyclin-like"/>
    <property type="match status" value="1"/>
</dbReference>
<dbReference type="GO" id="GO:0005737">
    <property type="term" value="C:cytoplasm"/>
    <property type="evidence" value="ECO:0000318"/>
    <property type="project" value="GO_Central"/>
</dbReference>
<evidence type="ECO:0000259" key="3">
    <source>
        <dbReference type="SMART" id="SM01332"/>
    </source>
</evidence>
<dbReference type="InterPro" id="IPR036915">
    <property type="entry name" value="Cyclin-like_sf"/>
</dbReference>
<feature type="compositionally biased region" description="Pro residues" evidence="1">
    <location>
        <begin position="67"/>
        <end position="79"/>
    </location>
</feature>
<dbReference type="SMART" id="SM00385">
    <property type="entry name" value="CYCLIN"/>
    <property type="match status" value="1"/>
</dbReference>
<dbReference type="Pfam" id="PF02984">
    <property type="entry name" value="Cyclin_C"/>
    <property type="match status" value="1"/>
</dbReference>
<feature type="region of interest" description="Disordered" evidence="1">
    <location>
        <begin position="66"/>
        <end position="109"/>
    </location>
</feature>
<accession>A0A2G3ALA1</accession>
<dbReference type="Gene3D" id="1.10.472.10">
    <property type="entry name" value="Cyclin-like"/>
    <property type="match status" value="1"/>
</dbReference>
<reference evidence="4 5" key="2">
    <citation type="journal article" date="2017" name="Genome Biol.">
        <title>New reference genome sequences of hot pepper reveal the massive evolution of plant disease-resistance genes by retroduplication.</title>
        <authorList>
            <person name="Kim S."/>
            <person name="Park J."/>
            <person name="Yeom S.I."/>
            <person name="Kim Y.M."/>
            <person name="Seo E."/>
            <person name="Kim K.T."/>
            <person name="Kim M.S."/>
            <person name="Lee J.M."/>
            <person name="Cheong K."/>
            <person name="Shin H.S."/>
            <person name="Kim S.B."/>
            <person name="Han K."/>
            <person name="Lee J."/>
            <person name="Park M."/>
            <person name="Lee H.A."/>
            <person name="Lee H.Y."/>
            <person name="Lee Y."/>
            <person name="Oh S."/>
            <person name="Lee J.H."/>
            <person name="Choi E."/>
            <person name="Choi E."/>
            <person name="Lee S.E."/>
            <person name="Jeon J."/>
            <person name="Kim H."/>
            <person name="Choi G."/>
            <person name="Song H."/>
            <person name="Lee J."/>
            <person name="Lee S.C."/>
            <person name="Kwon J.K."/>
            <person name="Lee H.Y."/>
            <person name="Koo N."/>
            <person name="Hong Y."/>
            <person name="Kim R.W."/>
            <person name="Kang W.H."/>
            <person name="Huh J.H."/>
            <person name="Kang B.C."/>
            <person name="Yang T.J."/>
            <person name="Lee Y.H."/>
            <person name="Bennetzen J.L."/>
            <person name="Choi D."/>
        </authorList>
    </citation>
    <scope>NUCLEOTIDE SEQUENCE [LARGE SCALE GENOMIC DNA]</scope>
    <source>
        <strain evidence="5">cv. CM334</strain>
    </source>
</reference>